<feature type="domain" description="Carboxyltransferase" evidence="4">
    <location>
        <begin position="25"/>
        <end position="297"/>
    </location>
</feature>
<dbReference type="PANTHER" id="PTHR43309">
    <property type="entry name" value="5-OXOPROLINASE SUBUNIT C"/>
    <property type="match status" value="1"/>
</dbReference>
<dbReference type="Proteomes" id="UP001501195">
    <property type="component" value="Unassembled WGS sequence"/>
</dbReference>
<dbReference type="Pfam" id="PF02626">
    <property type="entry name" value="CT_A_B"/>
    <property type="match status" value="1"/>
</dbReference>
<evidence type="ECO:0000313" key="5">
    <source>
        <dbReference type="EMBL" id="GAA4973467.1"/>
    </source>
</evidence>
<name>A0ABP9HMA2_9ACTN</name>
<keyword evidence="2" id="KW-0378">Hydrolase</keyword>
<protein>
    <submittedName>
        <fullName evidence="5">Biotin-dependent carboxyltransferase family protein</fullName>
    </submittedName>
</protein>
<organism evidence="5 6">
    <name type="scientific">Kineococcus glutinatus</name>
    <dbReference type="NCBI Taxonomy" id="1070872"/>
    <lineage>
        <taxon>Bacteria</taxon>
        <taxon>Bacillati</taxon>
        <taxon>Actinomycetota</taxon>
        <taxon>Actinomycetes</taxon>
        <taxon>Kineosporiales</taxon>
        <taxon>Kineosporiaceae</taxon>
        <taxon>Kineococcus</taxon>
    </lineage>
</organism>
<dbReference type="InterPro" id="IPR029000">
    <property type="entry name" value="Cyclophilin-like_dom_sf"/>
</dbReference>
<keyword evidence="6" id="KW-1185">Reference proteome</keyword>
<evidence type="ECO:0000259" key="4">
    <source>
        <dbReference type="SMART" id="SM00797"/>
    </source>
</evidence>
<accession>A0ABP9HMA2</accession>
<dbReference type="InterPro" id="IPR052708">
    <property type="entry name" value="PxpC"/>
</dbReference>
<proteinExistence type="predicted"/>
<dbReference type="EMBL" id="BAABIL010000176">
    <property type="protein sequence ID" value="GAA4973467.1"/>
    <property type="molecule type" value="Genomic_DNA"/>
</dbReference>
<dbReference type="InterPro" id="IPR003778">
    <property type="entry name" value="CT_A_B"/>
</dbReference>
<dbReference type="SMART" id="SM00797">
    <property type="entry name" value="AHS2"/>
    <property type="match status" value="1"/>
</dbReference>
<evidence type="ECO:0000256" key="2">
    <source>
        <dbReference type="ARBA" id="ARBA00022801"/>
    </source>
</evidence>
<reference evidence="6" key="1">
    <citation type="journal article" date="2019" name="Int. J. Syst. Evol. Microbiol.">
        <title>The Global Catalogue of Microorganisms (GCM) 10K type strain sequencing project: providing services to taxonomists for standard genome sequencing and annotation.</title>
        <authorList>
            <consortium name="The Broad Institute Genomics Platform"/>
            <consortium name="The Broad Institute Genome Sequencing Center for Infectious Disease"/>
            <person name="Wu L."/>
            <person name="Ma J."/>
        </authorList>
    </citation>
    <scope>NUCLEOTIDE SEQUENCE [LARGE SCALE GENOMIC DNA]</scope>
    <source>
        <strain evidence="6">JCM 18126</strain>
    </source>
</reference>
<evidence type="ECO:0000313" key="6">
    <source>
        <dbReference type="Proteomes" id="UP001501195"/>
    </source>
</evidence>
<dbReference type="PANTHER" id="PTHR43309:SF3">
    <property type="entry name" value="5-OXOPROLINASE SUBUNIT C"/>
    <property type="match status" value="1"/>
</dbReference>
<evidence type="ECO:0000256" key="1">
    <source>
        <dbReference type="ARBA" id="ARBA00022741"/>
    </source>
</evidence>
<keyword evidence="1" id="KW-0547">Nucleotide-binding</keyword>
<gene>
    <name evidence="5" type="ORF">GCM10023225_13560</name>
</gene>
<sequence length="297" mass="29980">MSGLEVVEPGPASTVQDLGRPGLLRWGVGVSGAADRGSLRLANSLVGNPPGHACVEVVLGGLAVRARQRCVVAVAGAPAPARLDGGPVGHASVLVLHPGQVLRLGTAAAGLRSYLAVRGGVDVEPVLGSRSRDTLAGIGPAPLGAGDVLPVGAPPVGFPRVRTAVVPVPITGELTLGVRPGPRADRFADPAALFAGTWRVSPQSDRVGVRLDRADGPALQRADDVELPPEGVALGSLQVPPSGQPVLFLADHPVTGGYPVVGVVAAADVDRAAQARPGQLVRFRPASRPCPERGGNS</sequence>
<dbReference type="SUPFAM" id="SSF50891">
    <property type="entry name" value="Cyclophilin-like"/>
    <property type="match status" value="1"/>
</dbReference>
<comment type="caution">
    <text evidence="5">The sequence shown here is derived from an EMBL/GenBank/DDBJ whole genome shotgun (WGS) entry which is preliminary data.</text>
</comment>
<evidence type="ECO:0000256" key="3">
    <source>
        <dbReference type="ARBA" id="ARBA00022840"/>
    </source>
</evidence>
<dbReference type="Gene3D" id="2.40.100.10">
    <property type="entry name" value="Cyclophilin-like"/>
    <property type="match status" value="1"/>
</dbReference>
<dbReference type="NCBIfam" id="TIGR00724">
    <property type="entry name" value="urea_amlyse_rel"/>
    <property type="match status" value="1"/>
</dbReference>
<keyword evidence="3" id="KW-0067">ATP-binding</keyword>
<dbReference type="RefSeq" id="WP_345711665.1">
    <property type="nucleotide sequence ID" value="NZ_BAABIL010000176.1"/>
</dbReference>